<name>A0AB36C0E0_BIFBI</name>
<dbReference type="Proteomes" id="UP000488776">
    <property type="component" value="Unassembled WGS sequence"/>
</dbReference>
<comment type="caution">
    <text evidence="2">The sequence shown here is derived from an EMBL/GenBank/DDBJ whole genome shotgun (WGS) entry which is preliminary data.</text>
</comment>
<sequence>MHIGVGGVRMGHIPASRRTVTMAIAVIAVITLSIAMLCGCGTARNTNQATDSGSGGNRLASSLQAYATQLLGQDSGMDPAQKATLRKAATSGKISLSDYKAAWSRYITCVQDKGYPRPTLKTYSNGIQQPQGDVLPSDKADDLDYIQKKAKDLNACGIATVDSVDALYMAQVGNPNLYASHEEGAVDCLKRAGLVPKSYTVEQYEKEANAMGHAAPGETVNTTYDMKKPEVLACLAANGNVFMDR</sequence>
<protein>
    <recommendedName>
        <fullName evidence="4">Lipoprotein</fullName>
    </recommendedName>
</protein>
<evidence type="ECO:0008006" key="4">
    <source>
        <dbReference type="Google" id="ProtNLM"/>
    </source>
</evidence>
<organism evidence="2 3">
    <name type="scientific">Bifidobacterium bifidum</name>
    <dbReference type="NCBI Taxonomy" id="1681"/>
    <lineage>
        <taxon>Bacteria</taxon>
        <taxon>Bacillati</taxon>
        <taxon>Actinomycetota</taxon>
        <taxon>Actinomycetes</taxon>
        <taxon>Bifidobacteriales</taxon>
        <taxon>Bifidobacteriaceae</taxon>
        <taxon>Bifidobacterium</taxon>
    </lineage>
</organism>
<proteinExistence type="predicted"/>
<keyword evidence="1" id="KW-0472">Membrane</keyword>
<keyword evidence="1" id="KW-0812">Transmembrane</keyword>
<keyword evidence="1" id="KW-1133">Transmembrane helix</keyword>
<feature type="transmembrane region" description="Helical" evidence="1">
    <location>
        <begin position="20"/>
        <end position="37"/>
    </location>
</feature>
<reference evidence="2 3" key="1">
    <citation type="submission" date="2020-02" db="EMBL/GenBank/DDBJ databases">
        <title>Antibiotic susceptibility profiles of lactic acid bacteria isolated from the human vagina and genetic basis of atypical resistances.</title>
        <authorList>
            <person name="Sirichoat A."/>
            <person name="Florez A.B."/>
            <person name="Vazquez L."/>
            <person name="Buppasiri P."/>
            <person name="Panya M."/>
            <person name="Lulitanond V."/>
            <person name="Mayo B."/>
        </authorList>
    </citation>
    <scope>NUCLEOTIDE SEQUENCE [LARGE SCALE GENOMIC DNA]</scope>
    <source>
        <strain evidence="2 3">VA07-1AN</strain>
    </source>
</reference>
<evidence type="ECO:0000313" key="2">
    <source>
        <dbReference type="EMBL" id="NGG36683.1"/>
    </source>
</evidence>
<evidence type="ECO:0000256" key="1">
    <source>
        <dbReference type="SAM" id="Phobius"/>
    </source>
</evidence>
<gene>
    <name evidence="2" type="ORF">G5T23_06555</name>
</gene>
<dbReference type="EMBL" id="JAAJBJ010000006">
    <property type="protein sequence ID" value="NGG36683.1"/>
    <property type="molecule type" value="Genomic_DNA"/>
</dbReference>
<dbReference type="AlphaFoldDB" id="A0AB36C0E0"/>
<accession>A0AB36C0E0</accession>
<evidence type="ECO:0000313" key="3">
    <source>
        <dbReference type="Proteomes" id="UP000488776"/>
    </source>
</evidence>